<dbReference type="InterPro" id="IPR003615">
    <property type="entry name" value="HNH_nuc"/>
</dbReference>
<evidence type="ECO:0000313" key="3">
    <source>
        <dbReference type="Proteomes" id="UP000003345"/>
    </source>
</evidence>
<evidence type="ECO:0000259" key="1">
    <source>
        <dbReference type="Pfam" id="PF13392"/>
    </source>
</evidence>
<evidence type="ECO:0000313" key="2">
    <source>
        <dbReference type="EMBL" id="EIG27032.1"/>
    </source>
</evidence>
<dbReference type="InterPro" id="IPR044925">
    <property type="entry name" value="His-Me_finger_sf"/>
</dbReference>
<dbReference type="Proteomes" id="UP000003345">
    <property type="component" value="Unassembled WGS sequence"/>
</dbReference>
<dbReference type="RefSeq" id="WP_005708139.1">
    <property type="nucleotide sequence ID" value="NZ_AJMU01000023.1"/>
</dbReference>
<dbReference type="Gene3D" id="3.90.75.20">
    <property type="match status" value="1"/>
</dbReference>
<proteinExistence type="predicted"/>
<dbReference type="OrthoDB" id="6631788at2"/>
<name>I2NMH1_9PAST</name>
<dbReference type="PATRIC" id="fig|1095743.3.peg.427"/>
<organism evidence="2 3">
    <name type="scientific">Haemophilus paraphrohaemolyticus HK411</name>
    <dbReference type="NCBI Taxonomy" id="1095743"/>
    <lineage>
        <taxon>Bacteria</taxon>
        <taxon>Pseudomonadati</taxon>
        <taxon>Pseudomonadota</taxon>
        <taxon>Gammaproteobacteria</taxon>
        <taxon>Pasteurellales</taxon>
        <taxon>Pasteurellaceae</taxon>
        <taxon>Haemophilus</taxon>
    </lineage>
</organism>
<dbReference type="EMBL" id="AJMU01000023">
    <property type="protein sequence ID" value="EIG27032.1"/>
    <property type="molecule type" value="Genomic_DNA"/>
</dbReference>
<dbReference type="SUPFAM" id="SSF54060">
    <property type="entry name" value="His-Me finger endonucleases"/>
    <property type="match status" value="1"/>
</dbReference>
<protein>
    <recommendedName>
        <fullName evidence="1">HNH nuclease domain-containing protein</fullName>
    </recommendedName>
</protein>
<sequence length="204" mass="23391">MVVSWKNNYILGIGKKQQYKHIRALREAELKHLSDELYSNGGVTISDYPNYIIMPDGEVYSMLSTKLTKLKPGKKANGYRFVGLTDKFGNRKYEMIHRLVGKAFLKCKCPKFGLEINHKDGNVENNKVDNLEWVTAKQNTKHRIKVLNKPSRSKKLTSSDVKLIFESNESYKKIGDKFGVCAQTVCNIKRKSSYLIELREVGLL</sequence>
<comment type="caution">
    <text evidence="2">The sequence shown here is derived from an EMBL/GenBank/DDBJ whole genome shotgun (WGS) entry which is preliminary data.</text>
</comment>
<accession>I2NMH1</accession>
<reference evidence="2 3" key="1">
    <citation type="submission" date="2012-04" db="EMBL/GenBank/DDBJ databases">
        <authorList>
            <person name="Harkins D.M."/>
            <person name="Madupu R."/>
            <person name="Durkin A.S."/>
            <person name="Torralba M."/>
            <person name="Methe B."/>
            <person name="Sutton G.G."/>
            <person name="Nelson K.E."/>
        </authorList>
    </citation>
    <scope>NUCLEOTIDE SEQUENCE [LARGE SCALE GENOMIC DNA]</scope>
    <source>
        <strain evidence="2 3">HK411</strain>
    </source>
</reference>
<dbReference type="eggNOG" id="ENOG5033AUY">
    <property type="taxonomic scope" value="Bacteria"/>
</dbReference>
<gene>
    <name evidence="2" type="ORF">HMPREF1054_2015</name>
</gene>
<dbReference type="Pfam" id="PF13392">
    <property type="entry name" value="HNH_3"/>
    <property type="match status" value="1"/>
</dbReference>
<dbReference type="AlphaFoldDB" id="I2NMH1"/>
<feature type="domain" description="HNH nuclease" evidence="1">
    <location>
        <begin position="96"/>
        <end position="140"/>
    </location>
</feature>